<feature type="domain" description="BPL/LPL catalytic" evidence="8">
    <location>
        <begin position="33"/>
        <end position="216"/>
    </location>
</feature>
<evidence type="ECO:0000256" key="6">
    <source>
        <dbReference type="ARBA" id="ARBA00022840"/>
    </source>
</evidence>
<dbReference type="SUPFAM" id="SSF55681">
    <property type="entry name" value="Class II aaRS and biotin synthetases"/>
    <property type="match status" value="1"/>
</dbReference>
<reference evidence="9 10" key="1">
    <citation type="submission" date="2022-08" db="EMBL/GenBank/DDBJ databases">
        <title>Proteogenomics of the novel Dehalobacterium formicoaceticum strain EZ94 highlights a key role of methyltransferases during anaerobic dichloromethane degradation.</title>
        <authorList>
            <person name="Wasmund K."/>
        </authorList>
    </citation>
    <scope>NUCLEOTIDE SEQUENCE [LARGE SCALE GENOMIC DNA]</scope>
    <source>
        <strain evidence="9 10">EZ94</strain>
    </source>
</reference>
<comment type="caution">
    <text evidence="9">The sequence shown here is derived from an EMBL/GenBank/DDBJ whole genome shotgun (WGS) entry which is preliminary data.</text>
</comment>
<dbReference type="SUPFAM" id="SSF82649">
    <property type="entry name" value="SufE/NifU"/>
    <property type="match status" value="1"/>
</dbReference>
<dbReference type="Gene3D" id="3.30.930.10">
    <property type="entry name" value="Bira Bifunctional Protein, Domain 2"/>
    <property type="match status" value="1"/>
</dbReference>
<dbReference type="EMBL" id="JANPWE010000002">
    <property type="protein sequence ID" value="MCR6544727.1"/>
    <property type="molecule type" value="Genomic_DNA"/>
</dbReference>
<dbReference type="InterPro" id="IPR019491">
    <property type="entry name" value="Lipoate_protein_ligase_C"/>
</dbReference>
<dbReference type="InterPro" id="IPR004562">
    <property type="entry name" value="LipoylTrfase_LipoateP_Ligase"/>
</dbReference>
<dbReference type="InterPro" id="IPR045864">
    <property type="entry name" value="aa-tRNA-synth_II/BPL/LPL"/>
</dbReference>
<organism evidence="9 10">
    <name type="scientific">Dehalobacterium formicoaceticum</name>
    <dbReference type="NCBI Taxonomy" id="51515"/>
    <lineage>
        <taxon>Bacteria</taxon>
        <taxon>Bacillati</taxon>
        <taxon>Bacillota</taxon>
        <taxon>Clostridia</taxon>
        <taxon>Eubacteriales</taxon>
        <taxon>Peptococcaceae</taxon>
        <taxon>Dehalobacterium</taxon>
    </lineage>
</organism>
<evidence type="ECO:0000256" key="3">
    <source>
        <dbReference type="ARBA" id="ARBA00012367"/>
    </source>
</evidence>
<dbReference type="Gene3D" id="3.30.390.50">
    <property type="entry name" value="CO dehydrogenase flavoprotein, C-terminal domain"/>
    <property type="match status" value="1"/>
</dbReference>
<comment type="pathway">
    <text evidence="1">Protein modification; protein lipoylation via exogenous pathway; protein N(6)-(lipoyl)lysine from lipoate: step 2/2.</text>
</comment>
<evidence type="ECO:0000256" key="1">
    <source>
        <dbReference type="ARBA" id="ARBA00005085"/>
    </source>
</evidence>
<dbReference type="InterPro" id="IPR004143">
    <property type="entry name" value="BPL_LPL_catalytic"/>
</dbReference>
<dbReference type="NCBIfam" id="TIGR00545">
    <property type="entry name" value="lipoyltrans"/>
    <property type="match status" value="1"/>
</dbReference>
<comment type="pathway">
    <text evidence="2">Protein modification; protein lipoylation via exogenous pathway; protein N(6)-(lipoyl)lysine from lipoate: step 1/2.</text>
</comment>
<evidence type="ECO:0000256" key="4">
    <source>
        <dbReference type="ARBA" id="ARBA00022598"/>
    </source>
</evidence>
<proteinExistence type="predicted"/>
<gene>
    <name evidence="9" type="ORF">NVS47_04215</name>
</gene>
<dbReference type="Proteomes" id="UP001524944">
    <property type="component" value="Unassembled WGS sequence"/>
</dbReference>
<evidence type="ECO:0000259" key="8">
    <source>
        <dbReference type="PROSITE" id="PS51733"/>
    </source>
</evidence>
<keyword evidence="4 9" id="KW-0436">Ligase</keyword>
<keyword evidence="10" id="KW-1185">Reference proteome</keyword>
<dbReference type="GO" id="GO:0016979">
    <property type="term" value="F:lipoate-protein ligase activity"/>
    <property type="evidence" value="ECO:0007669"/>
    <property type="project" value="UniProtKB-EC"/>
</dbReference>
<name>A0ABT1Y1I1_9FIRM</name>
<evidence type="ECO:0000256" key="5">
    <source>
        <dbReference type="ARBA" id="ARBA00022741"/>
    </source>
</evidence>
<dbReference type="EC" id="6.3.1.20" evidence="3"/>
<dbReference type="PANTHER" id="PTHR12561:SF3">
    <property type="entry name" value="LIPOYLTRANSFERASE 1, MITOCHONDRIAL"/>
    <property type="match status" value="1"/>
</dbReference>
<sequence>MVDGGIQTKIVRSHSFDPWFNIALEEKLLADLLANEIILYLWQNDNTVVIGRNQNAWKECAWEQLEKDGGKLARRLSGGGAVYHDLGNLNFTFLAPRKYYDIEKQLSVILAALKKLGVNAEFSGRNDLLLDGKKFSGHAYYYQSQAAYHHGTIMVHSQLEKLSKYLNPSKKKIAAKGVESVRSRVTNIGENSKEITISSVTESFIESFSELYQEPSDEVHIHEEASEVMGLYEKFASWDWRFGQSPLFDISLTERFPWGEIDLKLHTINGRIDSCAVYSDAMDEEMIRRISPLLTGCLLEKENLVRALDPLAREVQDSTVIDEIKLWLGSLDL</sequence>
<keyword evidence="5" id="KW-0547">Nucleotide-binding</keyword>
<dbReference type="RefSeq" id="WP_089612294.1">
    <property type="nucleotide sequence ID" value="NZ_CP022121.1"/>
</dbReference>
<keyword evidence="6" id="KW-0067">ATP-binding</keyword>
<dbReference type="Pfam" id="PF10437">
    <property type="entry name" value="Lip_prot_lig_C"/>
    <property type="match status" value="1"/>
</dbReference>
<evidence type="ECO:0000313" key="9">
    <source>
        <dbReference type="EMBL" id="MCR6544727.1"/>
    </source>
</evidence>
<evidence type="ECO:0000256" key="2">
    <source>
        <dbReference type="ARBA" id="ARBA00005124"/>
    </source>
</evidence>
<evidence type="ECO:0000313" key="10">
    <source>
        <dbReference type="Proteomes" id="UP001524944"/>
    </source>
</evidence>
<evidence type="ECO:0000256" key="7">
    <source>
        <dbReference type="ARBA" id="ARBA00048037"/>
    </source>
</evidence>
<dbReference type="Pfam" id="PF21948">
    <property type="entry name" value="LplA-B_cat"/>
    <property type="match status" value="1"/>
</dbReference>
<comment type="catalytic activity">
    <reaction evidence="7">
        <text>L-lysyl-[lipoyl-carrier protein] + (R)-lipoate + ATP = N(6)-[(R)-lipoyl]-L-lysyl-[lipoyl-carrier protein] + AMP + diphosphate + H(+)</text>
        <dbReference type="Rhea" id="RHEA:49288"/>
        <dbReference type="Rhea" id="RHEA-COMP:10500"/>
        <dbReference type="Rhea" id="RHEA-COMP:10502"/>
        <dbReference type="ChEBI" id="CHEBI:15378"/>
        <dbReference type="ChEBI" id="CHEBI:29969"/>
        <dbReference type="ChEBI" id="CHEBI:30616"/>
        <dbReference type="ChEBI" id="CHEBI:33019"/>
        <dbReference type="ChEBI" id="CHEBI:83088"/>
        <dbReference type="ChEBI" id="CHEBI:83099"/>
        <dbReference type="ChEBI" id="CHEBI:456215"/>
        <dbReference type="EC" id="6.3.1.20"/>
    </reaction>
</comment>
<dbReference type="PANTHER" id="PTHR12561">
    <property type="entry name" value="LIPOATE-PROTEIN LIGASE"/>
    <property type="match status" value="1"/>
</dbReference>
<protein>
    <recommendedName>
        <fullName evidence="3">lipoate--protein ligase</fullName>
        <ecNumber evidence="3">6.3.1.20</ecNumber>
    </recommendedName>
</protein>
<dbReference type="CDD" id="cd16443">
    <property type="entry name" value="LplA"/>
    <property type="match status" value="1"/>
</dbReference>
<accession>A0ABT1Y1I1</accession>
<dbReference type="PROSITE" id="PS51733">
    <property type="entry name" value="BPL_LPL_CATALYTIC"/>
    <property type="match status" value="1"/>
</dbReference>